<dbReference type="RefSeq" id="WP_188917338.1">
    <property type="nucleotide sequence ID" value="NZ_BMPZ01000001.1"/>
</dbReference>
<dbReference type="AlphaFoldDB" id="A0A917N6B0"/>
<dbReference type="InterPro" id="IPR036005">
    <property type="entry name" value="Creatinase/aminopeptidase-like"/>
</dbReference>
<proteinExistence type="inferred from homology"/>
<accession>A0A917N6B0</accession>
<evidence type="ECO:0000256" key="1">
    <source>
        <dbReference type="ARBA" id="ARBA00008766"/>
    </source>
</evidence>
<dbReference type="InterPro" id="IPR029149">
    <property type="entry name" value="Creatin/AminoP/Spt16_N"/>
</dbReference>
<dbReference type="GO" id="GO:0046872">
    <property type="term" value="F:metal ion binding"/>
    <property type="evidence" value="ECO:0007669"/>
    <property type="project" value="UniProtKB-KW"/>
</dbReference>
<dbReference type="FunFam" id="3.90.230.10:FF:000009">
    <property type="entry name" value="xaa-Pro aminopeptidase 2"/>
    <property type="match status" value="1"/>
</dbReference>
<dbReference type="Pfam" id="PF16188">
    <property type="entry name" value="Peptidase_M24_C"/>
    <property type="match status" value="1"/>
</dbReference>
<feature type="domain" description="Creatinase N-terminal" evidence="5">
    <location>
        <begin position="8"/>
        <end position="130"/>
    </location>
</feature>
<dbReference type="SUPFAM" id="SSF55920">
    <property type="entry name" value="Creatinase/aminopeptidase"/>
    <property type="match status" value="1"/>
</dbReference>
<dbReference type="CDD" id="cd01085">
    <property type="entry name" value="APP"/>
    <property type="match status" value="1"/>
</dbReference>
<sequence>MLQSIHERLQAVRHEMQRQNVDAFIIPRADEYLGEYVPAHNERLLWISEFTGSAGMVIVLKDGAAIFVDGRYTVQVRQQVDGQLFEYLSLVDTPQIAWLIEKLGTGTKVGYDSRLHTLAWQQHASKRLTAAGIELTALEQNPVDLSWQNRPQAPTASAMLFDESLAGQSSFDKRHAVARSVADLGADVALVTALDSICWLLNIRGQDVPCLPVILGTALLHANGDLEFFTNLDKLPADIHAHVGTGVTFANEEELTAALTALKGKSLLADPATANAWSQLLAQSAGASLIAAADPVALPKAQKNQAELTGMKACHIRDGVAVTRFLAWLDQEVEANRLYDEAELAEKLESFRKLDSKYQQPSFDTISATGANAAMCHYNHNNGIPAKMQRNSLYLVDSGAQYIDGTTDVTRTIAIGNVTAEHRKMVTLVLKGHIAVDQAKFPKGTTGQQLDAFARQYLWQYGYDYDHGTGHGVGHFLSVHEGPQRIAKNSNDVPLLPGMVVSNEPGYYRADEFGIRLENLISVKPCLELAGIEREMLMFESMTLIPMDTRLIEKSLLTQQEVDWLNQYHAEVLLQLSPFMDASELIWLKQATAAL</sequence>
<reference evidence="7" key="1">
    <citation type="journal article" date="2014" name="Int. J. Syst. Evol. Microbiol.">
        <title>Complete genome sequence of Corynebacterium casei LMG S-19264T (=DSM 44701T), isolated from a smear-ripened cheese.</title>
        <authorList>
            <consortium name="US DOE Joint Genome Institute (JGI-PGF)"/>
            <person name="Walter F."/>
            <person name="Albersmeier A."/>
            <person name="Kalinowski J."/>
            <person name="Ruckert C."/>
        </authorList>
    </citation>
    <scope>NUCLEOTIDE SEQUENCE</scope>
    <source>
        <strain evidence="7">JCM 30804</strain>
    </source>
</reference>
<evidence type="ECO:0000259" key="4">
    <source>
        <dbReference type="Pfam" id="PF00557"/>
    </source>
</evidence>
<dbReference type="Gene3D" id="3.90.230.10">
    <property type="entry name" value="Creatinase/methionine aminopeptidase superfamily"/>
    <property type="match status" value="1"/>
</dbReference>
<evidence type="ECO:0000313" key="7">
    <source>
        <dbReference type="EMBL" id="GGI70098.1"/>
    </source>
</evidence>
<comment type="similarity">
    <text evidence="1">Belongs to the peptidase M24B family.</text>
</comment>
<dbReference type="PANTHER" id="PTHR43763:SF6">
    <property type="entry name" value="XAA-PRO AMINOPEPTIDASE 1"/>
    <property type="match status" value="1"/>
</dbReference>
<dbReference type="SUPFAM" id="SSF53092">
    <property type="entry name" value="Creatinase/prolidase N-terminal domain"/>
    <property type="match status" value="1"/>
</dbReference>
<evidence type="ECO:0000256" key="2">
    <source>
        <dbReference type="ARBA" id="ARBA00022723"/>
    </source>
</evidence>
<keyword evidence="2" id="KW-0479">Metal-binding</keyword>
<dbReference type="InterPro" id="IPR000587">
    <property type="entry name" value="Creatinase_N"/>
</dbReference>
<dbReference type="InterPro" id="IPR032416">
    <property type="entry name" value="Peptidase_M24_C"/>
</dbReference>
<dbReference type="EMBL" id="BMPZ01000001">
    <property type="protein sequence ID" value="GGI70098.1"/>
    <property type="molecule type" value="Genomic_DNA"/>
</dbReference>
<name>A0A917N6B0_9GAMM</name>
<dbReference type="InterPro" id="IPR033740">
    <property type="entry name" value="Pept_M24B"/>
</dbReference>
<dbReference type="Pfam" id="PF01321">
    <property type="entry name" value="Creatinase_N"/>
    <property type="match status" value="1"/>
</dbReference>
<evidence type="ECO:0000259" key="5">
    <source>
        <dbReference type="Pfam" id="PF01321"/>
    </source>
</evidence>
<comment type="caution">
    <text evidence="7">The sequence shown here is derived from an EMBL/GenBank/DDBJ whole genome shotgun (WGS) entry which is preliminary data.</text>
</comment>
<dbReference type="Pfam" id="PF00557">
    <property type="entry name" value="Peptidase_M24"/>
    <property type="match status" value="1"/>
</dbReference>
<dbReference type="InterPro" id="IPR050422">
    <property type="entry name" value="X-Pro_aminopeptidase_P"/>
</dbReference>
<organism evidence="7 8">
    <name type="scientific">Shewanella gelidii</name>
    <dbReference type="NCBI Taxonomy" id="1642821"/>
    <lineage>
        <taxon>Bacteria</taxon>
        <taxon>Pseudomonadati</taxon>
        <taxon>Pseudomonadota</taxon>
        <taxon>Gammaproteobacteria</taxon>
        <taxon>Alteromonadales</taxon>
        <taxon>Shewanellaceae</taxon>
        <taxon>Shewanella</taxon>
    </lineage>
</organism>
<dbReference type="Gene3D" id="3.40.350.10">
    <property type="entry name" value="Creatinase/prolidase N-terminal domain"/>
    <property type="match status" value="2"/>
</dbReference>
<reference evidence="7" key="2">
    <citation type="submission" date="2020-09" db="EMBL/GenBank/DDBJ databases">
        <authorList>
            <person name="Sun Q."/>
            <person name="Ohkuma M."/>
        </authorList>
    </citation>
    <scope>NUCLEOTIDE SEQUENCE</scope>
    <source>
        <strain evidence="7">JCM 30804</strain>
    </source>
</reference>
<protein>
    <submittedName>
        <fullName evidence="7">Xaa-Pro aminopeptidase</fullName>
    </submittedName>
</protein>
<dbReference type="GO" id="GO:0005737">
    <property type="term" value="C:cytoplasm"/>
    <property type="evidence" value="ECO:0007669"/>
    <property type="project" value="UniProtKB-ARBA"/>
</dbReference>
<evidence type="ECO:0000313" key="8">
    <source>
        <dbReference type="Proteomes" id="UP000613743"/>
    </source>
</evidence>
<keyword evidence="7" id="KW-0031">Aminopeptidase</keyword>
<dbReference type="Proteomes" id="UP000613743">
    <property type="component" value="Unassembled WGS sequence"/>
</dbReference>
<keyword evidence="7" id="KW-0645">Protease</keyword>
<dbReference type="Pfam" id="PF16189">
    <property type="entry name" value="Creatinase_N_2"/>
    <property type="match status" value="1"/>
</dbReference>
<keyword evidence="8" id="KW-1185">Reference proteome</keyword>
<feature type="domain" description="Peptidase M24 C-terminal" evidence="6">
    <location>
        <begin position="535"/>
        <end position="595"/>
    </location>
</feature>
<feature type="domain" description="Peptidase M24" evidence="4">
    <location>
        <begin position="310"/>
        <end position="524"/>
    </location>
</feature>
<evidence type="ECO:0000256" key="3">
    <source>
        <dbReference type="ARBA" id="ARBA00022801"/>
    </source>
</evidence>
<keyword evidence="3" id="KW-0378">Hydrolase</keyword>
<evidence type="ECO:0000259" key="6">
    <source>
        <dbReference type="Pfam" id="PF16188"/>
    </source>
</evidence>
<gene>
    <name evidence="7" type="primary">ampP</name>
    <name evidence="7" type="ORF">GCM10009332_04170</name>
</gene>
<dbReference type="GO" id="GO:0070006">
    <property type="term" value="F:metalloaminopeptidase activity"/>
    <property type="evidence" value="ECO:0007669"/>
    <property type="project" value="InterPro"/>
</dbReference>
<dbReference type="PANTHER" id="PTHR43763">
    <property type="entry name" value="XAA-PRO AMINOPEPTIDASE 1"/>
    <property type="match status" value="1"/>
</dbReference>
<dbReference type="InterPro" id="IPR000994">
    <property type="entry name" value="Pept_M24"/>
</dbReference>